<dbReference type="Pfam" id="PF07811">
    <property type="entry name" value="TadE"/>
    <property type="match status" value="1"/>
</dbReference>
<proteinExistence type="predicted"/>
<reference evidence="3 4" key="1">
    <citation type="submission" date="2016-09" db="EMBL/GenBank/DDBJ databases">
        <title>Metabolic pathway, cell adaptation mechanisms and a novel monoxygenase revealed through proteogenomic-transcription analysis of a Sphingomonas haloaromaticamans strain degrading the fungicide ortho-phenylphenol.</title>
        <authorList>
            <person name="Perruchon C."/>
            <person name="Papadopoulou E.S."/>
            <person name="Rousidou C."/>
            <person name="Vasileiadis S."/>
            <person name="Tanou G."/>
            <person name="Amoutzias G."/>
            <person name="Molassiotis A."/>
            <person name="Karpouzas D.G."/>
        </authorList>
    </citation>
    <scope>NUCLEOTIDE SEQUENCE [LARGE SCALE GENOMIC DNA]</scope>
    <source>
        <strain evidence="3 4">P3</strain>
    </source>
</reference>
<keyword evidence="1" id="KW-0812">Transmembrane</keyword>
<comment type="caution">
    <text evidence="3">The sequence shown here is derived from an EMBL/GenBank/DDBJ whole genome shotgun (WGS) entry which is preliminary data.</text>
</comment>
<keyword evidence="1" id="KW-0472">Membrane</keyword>
<keyword evidence="4" id="KW-1185">Reference proteome</keyword>
<dbReference type="InterPro" id="IPR012495">
    <property type="entry name" value="TadE-like_dom"/>
</dbReference>
<gene>
    <name evidence="3" type="ORF">BHE75_02493</name>
</gene>
<keyword evidence="1" id="KW-1133">Transmembrane helix</keyword>
<evidence type="ECO:0000256" key="1">
    <source>
        <dbReference type="SAM" id="Phobius"/>
    </source>
</evidence>
<accession>A0A1S1HE73</accession>
<protein>
    <submittedName>
        <fullName evidence="3">TadE-like protein</fullName>
    </submittedName>
</protein>
<feature type="domain" description="TadE-like" evidence="2">
    <location>
        <begin position="20"/>
        <end position="62"/>
    </location>
</feature>
<dbReference type="AlphaFoldDB" id="A0A1S1HE73"/>
<evidence type="ECO:0000259" key="2">
    <source>
        <dbReference type="Pfam" id="PF07811"/>
    </source>
</evidence>
<organism evidence="3 4">
    <name type="scientific">Edaphosphingomonas haloaromaticamans</name>
    <dbReference type="NCBI Taxonomy" id="653954"/>
    <lineage>
        <taxon>Bacteria</taxon>
        <taxon>Pseudomonadati</taxon>
        <taxon>Pseudomonadota</taxon>
        <taxon>Alphaproteobacteria</taxon>
        <taxon>Sphingomonadales</taxon>
        <taxon>Rhizorhabdaceae</taxon>
        <taxon>Edaphosphingomonas</taxon>
    </lineage>
</organism>
<evidence type="ECO:0000313" key="4">
    <source>
        <dbReference type="Proteomes" id="UP000179467"/>
    </source>
</evidence>
<dbReference type="EMBL" id="MIPT01000001">
    <property type="protein sequence ID" value="OHT20495.1"/>
    <property type="molecule type" value="Genomic_DNA"/>
</dbReference>
<dbReference type="RefSeq" id="WP_070934024.1">
    <property type="nucleotide sequence ID" value="NZ_MIPT01000001.1"/>
</dbReference>
<dbReference type="OrthoDB" id="7356451at2"/>
<feature type="transmembrane region" description="Helical" evidence="1">
    <location>
        <begin position="21"/>
        <end position="48"/>
    </location>
</feature>
<evidence type="ECO:0000313" key="3">
    <source>
        <dbReference type="EMBL" id="OHT20495.1"/>
    </source>
</evidence>
<name>A0A1S1HE73_9SPHN</name>
<sequence>MIGATAKKVKIGGAIRGDRGAAAVEFALVAPLFLLILLGVVAYGGYFWRAHSLQQVANDAARVAIGGLDAAERASLVHASVAEEIGPLAGLDPGRASVSIHEVGDAMTVTLDYDASDDPFLRFGLVPLPDRRIRRTAAIRLTGL</sequence>
<dbReference type="Proteomes" id="UP000179467">
    <property type="component" value="Unassembled WGS sequence"/>
</dbReference>